<feature type="region of interest" description="KHb" evidence="12">
    <location>
        <begin position="71"/>
        <end position="138"/>
    </location>
</feature>
<feature type="domain" description="Beta-Casp" evidence="15">
    <location>
        <begin position="419"/>
        <end position="544"/>
    </location>
</feature>
<dbReference type="InterPro" id="IPR019975">
    <property type="entry name" value="aCPSF1"/>
</dbReference>
<dbReference type="GO" id="GO:0006353">
    <property type="term" value="P:DNA-templated transcription termination"/>
    <property type="evidence" value="ECO:0007669"/>
    <property type="project" value="UniProtKB-UniRule"/>
</dbReference>
<accession>A0A7C3RK56</accession>
<dbReference type="SMART" id="SM01027">
    <property type="entry name" value="Beta-Casp"/>
    <property type="match status" value="1"/>
</dbReference>
<evidence type="ECO:0000256" key="2">
    <source>
        <dbReference type="ARBA" id="ARBA00022722"/>
    </source>
</evidence>
<dbReference type="GO" id="GO:0004532">
    <property type="term" value="F:RNA exonuclease activity"/>
    <property type="evidence" value="ECO:0007669"/>
    <property type="project" value="UniProtKB-UniRule"/>
</dbReference>
<keyword evidence="3 12" id="KW-0479">Metal-binding</keyword>
<comment type="function">
    <text evidence="12">Terminates transcription on the whole genome. Termination is linked to FttA-mediated RNA cleavage and does not require NTP hydrolysis. Cleaves endonucleolytically at the RNA exit channel of RNA polymerase (RNAP); the 5'-3' exonuclease activity of this protein degrades the nascent RNA released from RNAP.</text>
</comment>
<keyword evidence="9 12" id="KW-0805">Transcription regulation</keyword>
<keyword evidence="1 12" id="KW-0806">Transcription termination</keyword>
<dbReference type="GO" id="GO:0003677">
    <property type="term" value="F:DNA binding"/>
    <property type="evidence" value="ECO:0007669"/>
    <property type="project" value="UniProtKB-KW"/>
</dbReference>
<dbReference type="PANTHER" id="PTHR11203">
    <property type="entry name" value="CLEAVAGE AND POLYADENYLATION SPECIFICITY FACTOR FAMILY MEMBER"/>
    <property type="match status" value="1"/>
</dbReference>
<dbReference type="SUPFAM" id="SSF54814">
    <property type="entry name" value="Prokaryotic type KH domain (KH-domain type II)"/>
    <property type="match status" value="1"/>
</dbReference>
<evidence type="ECO:0000256" key="6">
    <source>
        <dbReference type="ARBA" id="ARBA00022833"/>
    </source>
</evidence>
<dbReference type="InterPro" id="IPR001279">
    <property type="entry name" value="Metallo-B-lactamas"/>
</dbReference>
<feature type="binding site" evidence="12">
    <location>
        <position position="244"/>
    </location>
    <ligand>
        <name>Zn(2+)</name>
        <dbReference type="ChEBI" id="CHEBI:29105"/>
        <label>2</label>
    </ligand>
</feature>
<evidence type="ECO:0000256" key="11">
    <source>
        <dbReference type="ARBA" id="ARBA00023163"/>
    </source>
</evidence>
<feature type="binding site" evidence="12">
    <location>
        <position position="327"/>
    </location>
    <ligand>
        <name>Zn(2+)</name>
        <dbReference type="ChEBI" id="CHEBI:29105"/>
        <label>1</label>
    </ligand>
</feature>
<dbReference type="Gene3D" id="3.40.50.10890">
    <property type="match status" value="1"/>
</dbReference>
<proteinExistence type="inferred from homology"/>
<dbReference type="GO" id="GO:0004521">
    <property type="term" value="F:RNA endonuclease activity"/>
    <property type="evidence" value="ECO:0007669"/>
    <property type="project" value="UniProtKB-UniRule"/>
</dbReference>
<feature type="binding site" evidence="12">
    <location>
        <position position="242"/>
    </location>
    <ligand>
        <name>Zn(2+)</name>
        <dbReference type="ChEBI" id="CHEBI:29105"/>
        <label>1</label>
    </ligand>
</feature>
<protein>
    <recommendedName>
        <fullName evidence="12">Transcription termination factor FttA</fullName>
        <ecNumber evidence="12">3.1.-.-</ecNumber>
    </recommendedName>
</protein>
<reference evidence="16" key="1">
    <citation type="journal article" date="2020" name="mSystems">
        <title>Genome- and Community-Level Interaction Insights into Carbon Utilization and Element Cycling Functions of Hydrothermarchaeota in Hydrothermal Sediment.</title>
        <authorList>
            <person name="Zhou Z."/>
            <person name="Liu Y."/>
            <person name="Xu W."/>
            <person name="Pan J."/>
            <person name="Luo Z.H."/>
            <person name="Li M."/>
        </authorList>
    </citation>
    <scope>NUCLEOTIDE SEQUENCE [LARGE SCALE GENOMIC DNA]</scope>
    <source>
        <strain evidence="16">SpSt-87</strain>
    </source>
</reference>
<evidence type="ECO:0000256" key="10">
    <source>
        <dbReference type="ARBA" id="ARBA00023125"/>
    </source>
</evidence>
<gene>
    <name evidence="12" type="primary">fttA</name>
    <name evidence="16" type="ORF">ENW66_01235</name>
</gene>
<dbReference type="InterPro" id="IPR004044">
    <property type="entry name" value="KH_dom_type_2"/>
</dbReference>
<dbReference type="InterPro" id="IPR050698">
    <property type="entry name" value="MBL"/>
</dbReference>
<comment type="cofactor">
    <cofactor evidence="12">
        <name>Zn(2+)</name>
        <dbReference type="ChEBI" id="CHEBI:29105"/>
    </cofactor>
    <text evidence="12">Binds 2 Zn(2+) ions, which are required for nuclease activity.</text>
</comment>
<evidence type="ECO:0000256" key="7">
    <source>
        <dbReference type="ARBA" id="ARBA00022839"/>
    </source>
</evidence>
<dbReference type="Gene3D" id="3.60.15.10">
    <property type="entry name" value="Ribonuclease Z/Hydroxyacylglutathione hydrolase-like"/>
    <property type="match status" value="1"/>
</dbReference>
<dbReference type="HAMAP" id="MF_00870">
    <property type="entry name" value="FttA"/>
    <property type="match status" value="1"/>
</dbReference>
<feature type="binding site" evidence="12">
    <location>
        <position position="245"/>
    </location>
    <ligand>
        <name>Zn(2+)</name>
        <dbReference type="ChEBI" id="CHEBI:29105"/>
        <label>2</label>
    </ligand>
</feature>
<name>A0A7C3RK56_ARCFL</name>
<dbReference type="PROSITE" id="PS50084">
    <property type="entry name" value="KH_TYPE_1"/>
    <property type="match status" value="1"/>
</dbReference>
<keyword evidence="4 12" id="KW-0255">Endonuclease</keyword>
<dbReference type="CDD" id="cd22532">
    <property type="entry name" value="KH-II_CPSF_arch_rpt1"/>
    <property type="match status" value="1"/>
</dbReference>
<keyword evidence="6 12" id="KW-0862">Zinc</keyword>
<keyword evidence="10 12" id="KW-0238">DNA-binding</keyword>
<dbReference type="Pfam" id="PF07650">
    <property type="entry name" value="KH_2"/>
    <property type="match status" value="1"/>
</dbReference>
<dbReference type="InterPro" id="IPR022712">
    <property type="entry name" value="Beta_Casp"/>
</dbReference>
<evidence type="ECO:0000256" key="1">
    <source>
        <dbReference type="ARBA" id="ARBA00022472"/>
    </source>
</evidence>
<dbReference type="AlphaFoldDB" id="A0A7C3RK56"/>
<feature type="binding site" evidence="12">
    <location>
        <position position="601"/>
    </location>
    <ligand>
        <name>Zn(2+)</name>
        <dbReference type="ChEBI" id="CHEBI:29105"/>
        <label>2</label>
    </ligand>
</feature>
<dbReference type="CDD" id="cd16295">
    <property type="entry name" value="TTHA0252-CPSF-like_MBL-fold"/>
    <property type="match status" value="1"/>
</dbReference>
<feature type="region of interest" description="Beta-Casp" evidence="12">
    <location>
        <begin position="382"/>
        <end position="575"/>
    </location>
</feature>
<dbReference type="InterPro" id="IPR004087">
    <property type="entry name" value="KH_dom"/>
</dbReference>
<dbReference type="Pfam" id="PF07521">
    <property type="entry name" value="RMMBL"/>
    <property type="match status" value="1"/>
</dbReference>
<dbReference type="Pfam" id="PF10996">
    <property type="entry name" value="Beta-Casp"/>
    <property type="match status" value="1"/>
</dbReference>
<evidence type="ECO:0000256" key="5">
    <source>
        <dbReference type="ARBA" id="ARBA00022801"/>
    </source>
</evidence>
<keyword evidence="5 12" id="KW-0378">Hydrolase</keyword>
<dbReference type="EMBL" id="DTLB01000006">
    <property type="protein sequence ID" value="HFW31565.1"/>
    <property type="molecule type" value="Genomic_DNA"/>
</dbReference>
<comment type="subunit">
    <text evidence="12">Homodimer. Interacts with RNA polymerase (RNAP), interacts with the Spt4-Spt5 complex.</text>
</comment>
<dbReference type="InterPro" id="IPR033769">
    <property type="entry name" value="TffA_KH"/>
</dbReference>
<dbReference type="InterPro" id="IPR036866">
    <property type="entry name" value="RibonucZ/Hydroxyglut_hydro"/>
</dbReference>
<comment type="similarity">
    <text evidence="12">Belongs to the metallo-beta-lactamase superfamily. RNA-metabolizing metallo-beta-lactamase-like family. FttA subfamily.</text>
</comment>
<keyword evidence="11" id="KW-0804">Transcription</keyword>
<evidence type="ECO:0000259" key="13">
    <source>
        <dbReference type="SMART" id="SM00322"/>
    </source>
</evidence>
<feature type="binding site" evidence="12">
    <location>
        <position position="240"/>
    </location>
    <ligand>
        <name>Zn(2+)</name>
        <dbReference type="ChEBI" id="CHEBI:29105"/>
        <label>1</label>
    </ligand>
</feature>
<organism evidence="16">
    <name type="scientific">Archaeoglobus fulgidus</name>
    <dbReference type="NCBI Taxonomy" id="2234"/>
    <lineage>
        <taxon>Archaea</taxon>
        <taxon>Methanobacteriati</taxon>
        <taxon>Methanobacteriota</taxon>
        <taxon>Archaeoglobi</taxon>
        <taxon>Archaeoglobales</taxon>
        <taxon>Archaeoglobaceae</taxon>
        <taxon>Archaeoglobus</taxon>
    </lineage>
</organism>
<dbReference type="Gene3D" id="3.30.300.20">
    <property type="match status" value="1"/>
</dbReference>
<evidence type="ECO:0000256" key="8">
    <source>
        <dbReference type="ARBA" id="ARBA00022884"/>
    </source>
</evidence>
<keyword evidence="7 12" id="KW-0269">Exonuclease</keyword>
<comment type="caution">
    <text evidence="12">Lacks conserved residue(s) required for the propagation of feature annotation.</text>
</comment>
<dbReference type="SMART" id="SM00322">
    <property type="entry name" value="KH"/>
    <property type="match status" value="1"/>
</dbReference>
<sequence>MRMKKYLDEIREKVKEYLPPKVKVKSIEFEGPQLVIYVENPQELAEVDIVKKLAKDLRKRIIIRADPKSLKPPEEARQVIMQIVPEEAKISNIFFDEENGEVIIEAEKPGVVIGKQGSTFREIMRAVGWSPRVVRTPPIKSKIIENVRNYLLSVRDERGEILKKIGERIHRTPSIEEKWVRVTFLGGSREVGRSCYLLQTPESRILIDCGVNVSNLSSTPYLYVPEVQPLDAIDAVVITHAHLDHCGLVPLLYKFGYRGPIYMTPPTRDLMVLLQLDFLEVAGREGTNAPYSSNHIREALKHTITLDYGVVTDISPDVRLTFYNAGHILGSAIAHFHIGEGHYNIAFTGDFKFEKTRLFDRAATNFPRLEALVMEATYGGANDMQPSRKEAEEKLIEVINRTLDRGGKVLIPTFAVGRSQEVMIVLEEAMREKKIRETYVYLDGMIYEATAIHTAYPEYLNAQLRDLIFYHGINPFISENFVGVDSSSKREEVISDPSPSIIIATSGMLNGGPVMEYFRHLAENERNTIVFVGYQAEGTLGRKIQKGWKEVPFPVAGRREVVEVKMEVETVDGFSGHSDRKQLMNYLRYLNSKPDKVATVHGDEAKCIDLASSIYKTYRIETRAPMNLETIRFV</sequence>
<keyword evidence="2 12" id="KW-0540">Nuclease</keyword>
<dbReference type="EC" id="3.1.-.-" evidence="12"/>
<evidence type="ECO:0000259" key="14">
    <source>
        <dbReference type="SMART" id="SM00849"/>
    </source>
</evidence>
<dbReference type="GO" id="GO:0003723">
    <property type="term" value="F:RNA binding"/>
    <property type="evidence" value="ECO:0007669"/>
    <property type="project" value="UniProtKB-UniRule"/>
</dbReference>
<dbReference type="InterPro" id="IPR011108">
    <property type="entry name" value="RMMBL"/>
</dbReference>
<feature type="domain" description="Metallo-beta-lactamase" evidence="14">
    <location>
        <begin position="192"/>
        <end position="403"/>
    </location>
</feature>
<evidence type="ECO:0000256" key="4">
    <source>
        <dbReference type="ARBA" id="ARBA00022759"/>
    </source>
</evidence>
<dbReference type="SMART" id="SM00849">
    <property type="entry name" value="Lactamase_B"/>
    <property type="match status" value="1"/>
</dbReference>
<evidence type="ECO:0000256" key="3">
    <source>
        <dbReference type="ARBA" id="ARBA00022723"/>
    </source>
</evidence>
<dbReference type="NCBIfam" id="TIGR03675">
    <property type="entry name" value="arCOG00543"/>
    <property type="match status" value="1"/>
</dbReference>
<evidence type="ECO:0000256" key="9">
    <source>
        <dbReference type="ARBA" id="ARBA00023015"/>
    </source>
</evidence>
<feature type="binding site" evidence="12">
    <location>
        <position position="350"/>
    </location>
    <ligand>
        <name>Zn(2+)</name>
        <dbReference type="ChEBI" id="CHEBI:29105"/>
        <label>2</label>
    </ligand>
</feature>
<feature type="region of interest" description="Metallo-beta-lactamase C-terminus" evidence="12">
    <location>
        <begin position="576"/>
        <end position="634"/>
    </location>
</feature>
<evidence type="ECO:0000259" key="15">
    <source>
        <dbReference type="SMART" id="SM01027"/>
    </source>
</evidence>
<dbReference type="Pfam" id="PF16661">
    <property type="entry name" value="Lactamase_B_6"/>
    <property type="match status" value="1"/>
</dbReference>
<evidence type="ECO:0000313" key="16">
    <source>
        <dbReference type="EMBL" id="HFW31565.1"/>
    </source>
</evidence>
<dbReference type="GO" id="GO:0008270">
    <property type="term" value="F:zinc ion binding"/>
    <property type="evidence" value="ECO:0007669"/>
    <property type="project" value="UniProtKB-UniRule"/>
</dbReference>
<dbReference type="Pfam" id="PF17214">
    <property type="entry name" value="KH_TffA"/>
    <property type="match status" value="1"/>
</dbReference>
<dbReference type="InterPro" id="IPR015946">
    <property type="entry name" value="KH_dom-like_a/b"/>
</dbReference>
<feature type="domain" description="K Homology" evidence="13">
    <location>
        <begin position="96"/>
        <end position="166"/>
    </location>
</feature>
<dbReference type="CDD" id="cd02410">
    <property type="entry name" value="KH-II_CPSF_arch_rpt2"/>
    <property type="match status" value="1"/>
</dbReference>
<keyword evidence="8 12" id="KW-0694">RNA-binding</keyword>
<evidence type="ECO:0000256" key="12">
    <source>
        <dbReference type="HAMAP-Rule" id="MF_00870"/>
    </source>
</evidence>
<dbReference type="Gene3D" id="3.30.300.230">
    <property type="match status" value="1"/>
</dbReference>
<dbReference type="SUPFAM" id="SSF56281">
    <property type="entry name" value="Metallo-hydrolase/oxidoreductase"/>
    <property type="match status" value="1"/>
</dbReference>
<dbReference type="PANTHER" id="PTHR11203:SF51">
    <property type="entry name" value="CLEAVAGE AND POLYADENYLATION SPECIFICITY FACTOR"/>
    <property type="match status" value="1"/>
</dbReference>
<feature type="binding site" evidence="12">
    <location>
        <position position="350"/>
    </location>
    <ligand>
        <name>Zn(2+)</name>
        <dbReference type="ChEBI" id="CHEBI:29105"/>
        <label>1</label>
    </ligand>
</feature>
<comment type="caution">
    <text evidence="16">The sequence shown here is derived from an EMBL/GenBank/DDBJ whole genome shotgun (WGS) entry which is preliminary data.</text>
</comment>
<dbReference type="InterPro" id="IPR009019">
    <property type="entry name" value="KH_sf_prok-type"/>
</dbReference>